<evidence type="ECO:0000313" key="3">
    <source>
        <dbReference type="Proteomes" id="UP000077384"/>
    </source>
</evidence>
<name>A0A166U8Z3_9CLOT</name>
<dbReference type="PATRIC" id="fig|1705578.3.peg.1732"/>
<gene>
    <name evidence="2" type="ORF">CLCOS_24380</name>
    <name evidence="1" type="ORF">WX73_02410</name>
</gene>
<evidence type="ECO:0000313" key="1">
    <source>
        <dbReference type="EMBL" id="OAA94697.1"/>
    </source>
</evidence>
<reference evidence="1 3" key="1">
    <citation type="journal article" date="2015" name="Biotechnol. Bioeng.">
        <title>Genome sequence and phenotypic characterization of Caulobacter segnis.</title>
        <authorList>
            <person name="Patel S."/>
            <person name="Fletcher B."/>
            <person name="Scott D.C."/>
            <person name="Ely B."/>
        </authorList>
    </citation>
    <scope>NUCLEOTIDE SEQUENCE [LARGE SCALE GENOMIC DNA]</scope>
    <source>
        <strain evidence="1 3">PS02</strain>
    </source>
</reference>
<protein>
    <submittedName>
        <fullName evidence="1">Abi-like protein</fullName>
    </submittedName>
</protein>
<comment type="caution">
    <text evidence="1">The sequence shown here is derived from an EMBL/GenBank/DDBJ whole genome shotgun (WGS) entry which is preliminary data.</text>
</comment>
<dbReference type="Pfam" id="PF07751">
    <property type="entry name" value="Abi_2"/>
    <property type="match status" value="1"/>
</dbReference>
<dbReference type="InterPro" id="IPR011664">
    <property type="entry name" value="Abi_system_AbiD/AbiF-like"/>
</dbReference>
<accession>A0A166U8Z3</accession>
<evidence type="ECO:0000313" key="2">
    <source>
        <dbReference type="EMBL" id="OBR93397.1"/>
    </source>
</evidence>
<dbReference type="EMBL" id="LROR01000053">
    <property type="protein sequence ID" value="OBR93397.1"/>
    <property type="molecule type" value="Genomic_DNA"/>
</dbReference>
<organism evidence="1 3">
    <name type="scientific">Clostridium coskatii</name>
    <dbReference type="NCBI Taxonomy" id="1705578"/>
    <lineage>
        <taxon>Bacteria</taxon>
        <taxon>Bacillati</taxon>
        <taxon>Bacillota</taxon>
        <taxon>Clostridia</taxon>
        <taxon>Eubacteriales</taxon>
        <taxon>Clostridiaceae</taxon>
        <taxon>Clostridium</taxon>
    </lineage>
</organism>
<dbReference type="EMBL" id="LITQ01000002">
    <property type="protein sequence ID" value="OAA94697.1"/>
    <property type="molecule type" value="Genomic_DNA"/>
</dbReference>
<dbReference type="Proteomes" id="UP000077384">
    <property type="component" value="Unassembled WGS sequence"/>
</dbReference>
<keyword evidence="4" id="KW-1185">Reference proteome</keyword>
<sequence length="179" mass="21341">MKNEVNLKPPRTFDEQIEILRSRNIIINDKEKARKILSTVNYYRLTGYALHIKCGEHYMKGYTIESIFGIYSFDKRMRNILMDALETVEISMRTSIAYVVGHKYGPDGYMYADNFKMVDKNRKYHKKFLQELEREKKSNKRELFIEHYINNYHGSLPIWVATEIMTFGMLSRLYANLKT</sequence>
<reference evidence="2 4" key="2">
    <citation type="journal article" date="2016" name="Front. Microbiol.">
        <title>Industrial Acetogenic Biocatalysts: A Comparative Metabolic and Genomic Analysis.</title>
        <authorList>
            <person name="Bengelsdorf F."/>
            <person name="Poehlein A."/>
            <person name="Sonja S."/>
            <person name="Erz C."/>
            <person name="Hummel T."/>
            <person name="Hoffmeister S."/>
            <person name="Daniel R."/>
            <person name="Durre P."/>
        </authorList>
    </citation>
    <scope>NUCLEOTIDE SEQUENCE [LARGE SCALE GENOMIC DNA]</scope>
    <source>
        <strain evidence="2 4">PTA-10522</strain>
    </source>
</reference>
<evidence type="ECO:0000313" key="4">
    <source>
        <dbReference type="Proteomes" id="UP000093694"/>
    </source>
</evidence>
<proteinExistence type="predicted"/>
<dbReference type="Proteomes" id="UP000093694">
    <property type="component" value="Unassembled WGS sequence"/>
</dbReference>
<dbReference type="AlphaFoldDB" id="A0A166U8Z3"/>